<dbReference type="STRING" id="58919.A0A316Z0V6"/>
<evidence type="ECO:0000256" key="4">
    <source>
        <dbReference type="ARBA" id="ARBA00022989"/>
    </source>
</evidence>
<dbReference type="Proteomes" id="UP000245946">
    <property type="component" value="Unassembled WGS sequence"/>
</dbReference>
<evidence type="ECO:0000313" key="13">
    <source>
        <dbReference type="EMBL" id="PWN94588.1"/>
    </source>
</evidence>
<evidence type="ECO:0000256" key="3">
    <source>
        <dbReference type="ARBA" id="ARBA00022692"/>
    </source>
</evidence>
<evidence type="ECO:0000256" key="5">
    <source>
        <dbReference type="ARBA" id="ARBA00023136"/>
    </source>
</evidence>
<dbReference type="GO" id="GO:0016020">
    <property type="term" value="C:membrane"/>
    <property type="evidence" value="ECO:0007669"/>
    <property type="project" value="UniProtKB-SubCell"/>
</dbReference>
<dbReference type="PROSITE" id="PS50216">
    <property type="entry name" value="DHHC"/>
    <property type="match status" value="1"/>
</dbReference>
<feature type="region of interest" description="Disordered" evidence="11">
    <location>
        <begin position="462"/>
        <end position="495"/>
    </location>
</feature>
<protein>
    <recommendedName>
        <fullName evidence="10">Palmitoyltransferase</fullName>
        <ecNumber evidence="10">2.3.1.225</ecNumber>
    </recommendedName>
</protein>
<comment type="catalytic activity">
    <reaction evidence="9 10">
        <text>L-cysteinyl-[protein] + hexadecanoyl-CoA = S-hexadecanoyl-L-cysteinyl-[protein] + CoA</text>
        <dbReference type="Rhea" id="RHEA:36683"/>
        <dbReference type="Rhea" id="RHEA-COMP:10131"/>
        <dbReference type="Rhea" id="RHEA-COMP:11032"/>
        <dbReference type="ChEBI" id="CHEBI:29950"/>
        <dbReference type="ChEBI" id="CHEBI:57287"/>
        <dbReference type="ChEBI" id="CHEBI:57379"/>
        <dbReference type="ChEBI" id="CHEBI:74151"/>
        <dbReference type="EC" id="2.3.1.225"/>
    </reaction>
</comment>
<gene>
    <name evidence="13" type="ORF">FA09DRAFT_332883</name>
</gene>
<dbReference type="GeneID" id="37271179"/>
<evidence type="ECO:0000256" key="8">
    <source>
        <dbReference type="ARBA" id="ARBA00023315"/>
    </source>
</evidence>
<keyword evidence="14" id="KW-1185">Reference proteome</keyword>
<dbReference type="GO" id="GO:0019706">
    <property type="term" value="F:protein-cysteine S-palmitoyltransferase activity"/>
    <property type="evidence" value="ECO:0007669"/>
    <property type="project" value="UniProtKB-EC"/>
</dbReference>
<keyword evidence="8 10" id="KW-0012">Acyltransferase</keyword>
<evidence type="ECO:0000256" key="9">
    <source>
        <dbReference type="ARBA" id="ARBA00048048"/>
    </source>
</evidence>
<feature type="transmembrane region" description="Helical" evidence="10">
    <location>
        <begin position="21"/>
        <end position="46"/>
    </location>
</feature>
<keyword evidence="3 10" id="KW-0812">Transmembrane</keyword>
<accession>A0A316Z0V6</accession>
<feature type="transmembrane region" description="Helical" evidence="10">
    <location>
        <begin position="86"/>
        <end position="109"/>
    </location>
</feature>
<feature type="domain" description="Palmitoyltransferase DHHC" evidence="12">
    <location>
        <begin position="277"/>
        <end position="389"/>
    </location>
</feature>
<evidence type="ECO:0000256" key="7">
    <source>
        <dbReference type="ARBA" id="ARBA00023288"/>
    </source>
</evidence>
<feature type="compositionally biased region" description="Acidic residues" evidence="11">
    <location>
        <begin position="469"/>
        <end position="479"/>
    </location>
</feature>
<evidence type="ECO:0000313" key="14">
    <source>
        <dbReference type="Proteomes" id="UP000245946"/>
    </source>
</evidence>
<feature type="region of interest" description="Disordered" evidence="11">
    <location>
        <begin position="225"/>
        <end position="254"/>
    </location>
</feature>
<dbReference type="AlphaFoldDB" id="A0A316Z0V6"/>
<evidence type="ECO:0000256" key="10">
    <source>
        <dbReference type="RuleBase" id="RU079119"/>
    </source>
</evidence>
<dbReference type="Pfam" id="PF01529">
    <property type="entry name" value="DHHC"/>
    <property type="match status" value="1"/>
</dbReference>
<evidence type="ECO:0000259" key="12">
    <source>
        <dbReference type="Pfam" id="PF01529"/>
    </source>
</evidence>
<keyword evidence="4 10" id="KW-1133">Transmembrane helix</keyword>
<proteinExistence type="inferred from homology"/>
<comment type="subcellular location">
    <subcellularLocation>
        <location evidence="1">Membrane</location>
        <topology evidence="1">Multi-pass membrane protein</topology>
    </subcellularLocation>
</comment>
<dbReference type="InterPro" id="IPR001594">
    <property type="entry name" value="Palmitoyltrfase_DHHC"/>
</dbReference>
<sequence length="495" mass="54763">MSSLARCVHRSFRRVEACAEWSIGAAGPVFVALCAALVALGAWTFFVGVLPGVAPLPHALTRLLRTRSSLHILLGLPGVVLAEPLALLRCLGASTACAYIITSIAVHYLHAIREVPGSVLTGLSEARHERRLGPGSDAWWLRKRRDAARASAAFSPAASASAAQPLLHAEQHRLDDAIEGDDLWPTSKMCMKCPPVMLWQALAALPPQLRAIELDVRRTLRSASSAPSSLAASSPASSARLQQQQQQDLPEQVRGDTADEIREALGEEAYKLVPPPKPERAHHCRTCGTCALKYDHHCPWLNACVGLGNERHFVLFMLWLAFGMGVVVCTSYPLLKRSFALSTPWDQPYVPRFLPLLTFVLCAIMGFALAIMAAWQLLLIAKGETSVEANDNSHYRELAKRRGRAAFVNVYDVGRTTNLRVFFNAGQDMRHSWWSVLSLRRIEPYGDGWHWPKRLGMGGRHEGIKQEEELTDDEEEPEERLEKEEHLHVGPSLTL</sequence>
<dbReference type="EC" id="2.3.1.225" evidence="10"/>
<keyword evidence="7" id="KW-0449">Lipoprotein</keyword>
<organism evidence="13 14">
    <name type="scientific">Tilletiopsis washingtonensis</name>
    <dbReference type="NCBI Taxonomy" id="58919"/>
    <lineage>
        <taxon>Eukaryota</taxon>
        <taxon>Fungi</taxon>
        <taxon>Dikarya</taxon>
        <taxon>Basidiomycota</taxon>
        <taxon>Ustilaginomycotina</taxon>
        <taxon>Exobasidiomycetes</taxon>
        <taxon>Entylomatales</taxon>
        <taxon>Entylomatales incertae sedis</taxon>
        <taxon>Tilletiopsis</taxon>
    </lineage>
</organism>
<evidence type="ECO:0000256" key="11">
    <source>
        <dbReference type="SAM" id="MobiDB-lite"/>
    </source>
</evidence>
<feature type="transmembrane region" description="Helical" evidence="10">
    <location>
        <begin position="313"/>
        <end position="333"/>
    </location>
</feature>
<feature type="transmembrane region" description="Helical" evidence="10">
    <location>
        <begin position="353"/>
        <end position="375"/>
    </location>
</feature>
<comment type="similarity">
    <text evidence="10">Belongs to the DHHC palmitoyltransferase family.</text>
</comment>
<dbReference type="InterPro" id="IPR039859">
    <property type="entry name" value="PFA4/ZDH16/20/ERF2-like"/>
</dbReference>
<dbReference type="PANTHER" id="PTHR12246">
    <property type="entry name" value="PALMITOYLTRANSFERASE ZDHHC16"/>
    <property type="match status" value="1"/>
</dbReference>
<evidence type="ECO:0000256" key="6">
    <source>
        <dbReference type="ARBA" id="ARBA00023139"/>
    </source>
</evidence>
<name>A0A316Z0V6_9BASI</name>
<keyword evidence="2 10" id="KW-0808">Transferase</keyword>
<reference evidence="13 14" key="1">
    <citation type="journal article" date="2018" name="Mol. Biol. Evol.">
        <title>Broad Genomic Sampling Reveals a Smut Pathogenic Ancestry of the Fungal Clade Ustilaginomycotina.</title>
        <authorList>
            <person name="Kijpornyongpan T."/>
            <person name="Mondo S.J."/>
            <person name="Barry K."/>
            <person name="Sandor L."/>
            <person name="Lee J."/>
            <person name="Lipzen A."/>
            <person name="Pangilinan J."/>
            <person name="LaButti K."/>
            <person name="Hainaut M."/>
            <person name="Henrissat B."/>
            <person name="Grigoriev I.V."/>
            <person name="Spatafora J.W."/>
            <person name="Aime M.C."/>
        </authorList>
    </citation>
    <scope>NUCLEOTIDE SEQUENCE [LARGE SCALE GENOMIC DNA]</scope>
    <source>
        <strain evidence="13 14">MCA 4186</strain>
    </source>
</reference>
<keyword evidence="5 10" id="KW-0472">Membrane</keyword>
<dbReference type="RefSeq" id="XP_025594867.1">
    <property type="nucleotide sequence ID" value="XM_025743635.1"/>
</dbReference>
<dbReference type="OrthoDB" id="9909019at2759"/>
<dbReference type="EMBL" id="KZ819311">
    <property type="protein sequence ID" value="PWN94588.1"/>
    <property type="molecule type" value="Genomic_DNA"/>
</dbReference>
<feature type="compositionally biased region" description="Low complexity" evidence="11">
    <location>
        <begin position="225"/>
        <end position="247"/>
    </location>
</feature>
<keyword evidence="6" id="KW-0564">Palmitate</keyword>
<evidence type="ECO:0000256" key="1">
    <source>
        <dbReference type="ARBA" id="ARBA00004141"/>
    </source>
</evidence>
<comment type="domain">
    <text evidence="10">The DHHC domain is required for palmitoyltransferase activity.</text>
</comment>
<evidence type="ECO:0000256" key="2">
    <source>
        <dbReference type="ARBA" id="ARBA00022679"/>
    </source>
</evidence>